<dbReference type="Proteomes" id="UP000320523">
    <property type="component" value="Unassembled WGS sequence"/>
</dbReference>
<protein>
    <recommendedName>
        <fullName evidence="3">PEP-CTERM sorting domain-containing protein</fullName>
    </recommendedName>
</protein>
<accession>A0A552JXK8</accession>
<organism evidence="1 2">
    <name type="scientific">Microcystis wesenbergii Mw_QC_S_20081001_S30D</name>
    <dbReference type="NCBI Taxonomy" id="2486245"/>
    <lineage>
        <taxon>Bacteria</taxon>
        <taxon>Bacillati</taxon>
        <taxon>Cyanobacteriota</taxon>
        <taxon>Cyanophyceae</taxon>
        <taxon>Oscillatoriophycideae</taxon>
        <taxon>Chroococcales</taxon>
        <taxon>Microcystaceae</taxon>
        <taxon>Microcystis</taxon>
    </lineage>
</organism>
<sequence length="202" mass="20610">MTLEDFEDFDAAGNSTLFPAPIDSSSNILGVVSPGQVAAGITFALTSGTDAYFAAPGQSANPTNAIGVNTPTSAGWNMIFDVGTNALAFDVFQNFGGGSQSGSTILATVDLYGVGNALIDSFDVAIPSGGLGFFGVFSDVLIKRAVVNNPNSFDVIDNVSFSSGVQVPESSSLFALLGFGSLGTASAINRQLSQGKKSKQDD</sequence>
<dbReference type="EMBL" id="SFAT01000035">
    <property type="protein sequence ID" value="TRV00517.1"/>
    <property type="molecule type" value="Genomic_DNA"/>
</dbReference>
<name>A0A552JXK8_9CHRO</name>
<proteinExistence type="predicted"/>
<comment type="caution">
    <text evidence="1">The sequence shown here is derived from an EMBL/GenBank/DDBJ whole genome shotgun (WGS) entry which is preliminary data.</text>
</comment>
<evidence type="ECO:0000313" key="1">
    <source>
        <dbReference type="EMBL" id="TRV00517.1"/>
    </source>
</evidence>
<dbReference type="AlphaFoldDB" id="A0A552JXK8"/>
<reference evidence="1 2" key="1">
    <citation type="submission" date="2019-01" db="EMBL/GenBank/DDBJ databases">
        <title>Coherence of Microcystis species and biogeography revealed through population genomics.</title>
        <authorList>
            <person name="Perez-Carrascal O.M."/>
            <person name="Terrat Y."/>
            <person name="Giani A."/>
            <person name="Fortin N."/>
            <person name="Tromas N."/>
            <person name="Shapiro B.J."/>
        </authorList>
    </citation>
    <scope>NUCLEOTIDE SEQUENCE [LARGE SCALE GENOMIC DNA]</scope>
    <source>
        <strain evidence="1">Mw_QC_S_20081001_S30D</strain>
    </source>
</reference>
<gene>
    <name evidence="1" type="ORF">EWV75_02835</name>
</gene>
<evidence type="ECO:0000313" key="2">
    <source>
        <dbReference type="Proteomes" id="UP000320523"/>
    </source>
</evidence>
<evidence type="ECO:0008006" key="3">
    <source>
        <dbReference type="Google" id="ProtNLM"/>
    </source>
</evidence>